<dbReference type="Gene3D" id="3.60.21.10">
    <property type="match status" value="1"/>
</dbReference>
<dbReference type="OrthoDB" id="9802481at2"/>
<evidence type="ECO:0000256" key="3">
    <source>
        <dbReference type="ARBA" id="ARBA00022723"/>
    </source>
</evidence>
<name>A0A3B0C5U5_9FLAO</name>
<dbReference type="CDD" id="cd07398">
    <property type="entry name" value="MPP_YbbF-LpxH"/>
    <property type="match status" value="1"/>
</dbReference>
<sequence>MKKRSVDLVVISDVHLGTYGCHAKELLAYLKSIKPKQVVLNGDIIDIWQFSKRYWPKSHMKVVKLIMQWVSNGVKVHYITGNHDEMLRKFVGFTLGSFTISNKVVLSLKGKKAWMFHGDVFDVTMQHSKWIAKLGAIGYDFLILLNRFVNFISKKMGKGPVSMSKRIKNGVKSAIKFISDFEKTAANIAIEKKFDYVVCGHIHQPEIKEVKTDKGAVLYLNSGDWVENLTSLEYHRGKWKLYSYSEDASAKTSDVDVADPIEVLEKNVLFEHLLQEFKSIGQNSTESLHNQVK</sequence>
<reference evidence="7 8" key="1">
    <citation type="submission" date="2018-10" db="EMBL/GenBank/DDBJ databases">
        <title>Ulvibacterium marinum gen. nov., sp. nov., a novel marine bacterium of the family Flavobacteriaceae, isolated from a culture of the green alga Ulva prolifera.</title>
        <authorList>
            <person name="Zhang Z."/>
        </authorList>
    </citation>
    <scope>NUCLEOTIDE SEQUENCE [LARGE SCALE GENOMIC DNA]</scope>
    <source>
        <strain evidence="7 8">CCMM003</strain>
    </source>
</reference>
<gene>
    <name evidence="7" type="ORF">D7Z94_13370</name>
</gene>
<dbReference type="EMBL" id="RBCJ01000003">
    <property type="protein sequence ID" value="RKN79309.1"/>
    <property type="molecule type" value="Genomic_DNA"/>
</dbReference>
<dbReference type="PANTHER" id="PTHR34990:SF2">
    <property type="entry name" value="BLL8164 PROTEIN"/>
    <property type="match status" value="1"/>
</dbReference>
<protein>
    <submittedName>
        <fullName evidence="7">UDP-2,3-diacylglucosamine diphosphatase</fullName>
    </submittedName>
</protein>
<keyword evidence="2" id="KW-0997">Cell inner membrane</keyword>
<keyword evidence="4" id="KW-0472">Membrane</keyword>
<proteinExistence type="predicted"/>
<dbReference type="RefSeq" id="WP_120712120.1">
    <property type="nucleotide sequence ID" value="NZ_RBCJ01000003.1"/>
</dbReference>
<evidence type="ECO:0000259" key="6">
    <source>
        <dbReference type="Pfam" id="PF00149"/>
    </source>
</evidence>
<dbReference type="PANTHER" id="PTHR34990">
    <property type="entry name" value="UDP-2,3-DIACYLGLUCOSAMINE HYDROLASE-RELATED"/>
    <property type="match status" value="1"/>
</dbReference>
<keyword evidence="5" id="KW-0464">Manganese</keyword>
<dbReference type="SUPFAM" id="SSF56300">
    <property type="entry name" value="Metallo-dependent phosphatases"/>
    <property type="match status" value="1"/>
</dbReference>
<dbReference type="GO" id="GO:0009245">
    <property type="term" value="P:lipid A biosynthetic process"/>
    <property type="evidence" value="ECO:0007669"/>
    <property type="project" value="TreeGrafter"/>
</dbReference>
<evidence type="ECO:0000256" key="5">
    <source>
        <dbReference type="ARBA" id="ARBA00023211"/>
    </source>
</evidence>
<evidence type="ECO:0000313" key="7">
    <source>
        <dbReference type="EMBL" id="RKN79309.1"/>
    </source>
</evidence>
<dbReference type="InterPro" id="IPR004843">
    <property type="entry name" value="Calcineurin-like_PHP"/>
</dbReference>
<dbReference type="InterPro" id="IPR029052">
    <property type="entry name" value="Metallo-depent_PP-like"/>
</dbReference>
<evidence type="ECO:0000256" key="4">
    <source>
        <dbReference type="ARBA" id="ARBA00023136"/>
    </source>
</evidence>
<dbReference type="GO" id="GO:0046872">
    <property type="term" value="F:metal ion binding"/>
    <property type="evidence" value="ECO:0007669"/>
    <property type="project" value="UniProtKB-KW"/>
</dbReference>
<feature type="domain" description="Calcineurin-like phosphoesterase" evidence="6">
    <location>
        <begin position="8"/>
        <end position="205"/>
    </location>
</feature>
<dbReference type="AlphaFoldDB" id="A0A3B0C5U5"/>
<dbReference type="GO" id="GO:0016020">
    <property type="term" value="C:membrane"/>
    <property type="evidence" value="ECO:0007669"/>
    <property type="project" value="GOC"/>
</dbReference>
<evidence type="ECO:0000256" key="2">
    <source>
        <dbReference type="ARBA" id="ARBA00022519"/>
    </source>
</evidence>
<accession>A0A3B0C5U5</accession>
<evidence type="ECO:0000256" key="1">
    <source>
        <dbReference type="ARBA" id="ARBA00022475"/>
    </source>
</evidence>
<evidence type="ECO:0000313" key="8">
    <source>
        <dbReference type="Proteomes" id="UP000276603"/>
    </source>
</evidence>
<keyword evidence="8" id="KW-1185">Reference proteome</keyword>
<dbReference type="Pfam" id="PF00149">
    <property type="entry name" value="Metallophos"/>
    <property type="match status" value="1"/>
</dbReference>
<dbReference type="InterPro" id="IPR043461">
    <property type="entry name" value="LpxH-like"/>
</dbReference>
<keyword evidence="1" id="KW-1003">Cell membrane</keyword>
<organism evidence="7 8">
    <name type="scientific">Ulvibacterium marinum</name>
    <dbReference type="NCBI Taxonomy" id="2419782"/>
    <lineage>
        <taxon>Bacteria</taxon>
        <taxon>Pseudomonadati</taxon>
        <taxon>Bacteroidota</taxon>
        <taxon>Flavobacteriia</taxon>
        <taxon>Flavobacteriales</taxon>
        <taxon>Flavobacteriaceae</taxon>
        <taxon>Ulvibacterium</taxon>
    </lineage>
</organism>
<comment type="caution">
    <text evidence="7">The sequence shown here is derived from an EMBL/GenBank/DDBJ whole genome shotgun (WGS) entry which is preliminary data.</text>
</comment>
<keyword evidence="3" id="KW-0479">Metal-binding</keyword>
<dbReference type="GO" id="GO:0008758">
    <property type="term" value="F:UDP-2,3-diacylglucosamine hydrolase activity"/>
    <property type="evidence" value="ECO:0007669"/>
    <property type="project" value="TreeGrafter"/>
</dbReference>
<dbReference type="Proteomes" id="UP000276603">
    <property type="component" value="Unassembled WGS sequence"/>
</dbReference>